<dbReference type="InterPro" id="IPR006089">
    <property type="entry name" value="Acyl-CoA_DH_CS"/>
</dbReference>
<dbReference type="Gene3D" id="1.10.540.10">
    <property type="entry name" value="Acyl-CoA dehydrogenase/oxidase, N-terminal domain"/>
    <property type="match status" value="1"/>
</dbReference>
<dbReference type="EMBL" id="PVEO01000007">
    <property type="protein sequence ID" value="PQV47221.1"/>
    <property type="molecule type" value="Genomic_DNA"/>
</dbReference>
<dbReference type="PANTHER" id="PTHR43884">
    <property type="entry name" value="ACYL-COA DEHYDROGENASE"/>
    <property type="match status" value="1"/>
</dbReference>
<dbReference type="PROSITE" id="PS00073">
    <property type="entry name" value="ACYL_COA_DH_2"/>
    <property type="match status" value="1"/>
</dbReference>
<comment type="similarity">
    <text evidence="2 8">Belongs to the acyl-CoA dehydrogenase family.</text>
</comment>
<evidence type="ECO:0000256" key="5">
    <source>
        <dbReference type="ARBA" id="ARBA00023002"/>
    </source>
</evidence>
<dbReference type="Pfam" id="PF00441">
    <property type="entry name" value="Acyl-CoA_dh_1"/>
    <property type="match status" value="1"/>
</dbReference>
<evidence type="ECO:0000313" key="12">
    <source>
        <dbReference type="EMBL" id="PQV47221.1"/>
    </source>
</evidence>
<dbReference type="Proteomes" id="UP000251545">
    <property type="component" value="Unassembled WGS sequence"/>
</dbReference>
<feature type="domain" description="Acyl-CoA oxidase/dehydrogenase middle" evidence="10">
    <location>
        <begin position="122"/>
        <end position="217"/>
    </location>
</feature>
<dbReference type="Pfam" id="PF02771">
    <property type="entry name" value="Acyl-CoA_dh_N"/>
    <property type="match status" value="1"/>
</dbReference>
<evidence type="ECO:0000256" key="1">
    <source>
        <dbReference type="ARBA" id="ARBA00001974"/>
    </source>
</evidence>
<evidence type="ECO:0000256" key="6">
    <source>
        <dbReference type="ARBA" id="ARBA00066362"/>
    </source>
</evidence>
<dbReference type="AlphaFoldDB" id="A0A362XA81"/>
<dbReference type="RefSeq" id="WP_105474102.1">
    <property type="nucleotide sequence ID" value="NZ_PVEO01000007.1"/>
</dbReference>
<dbReference type="EC" id="1.3.8.10" evidence="6"/>
<dbReference type="PROSITE" id="PS00072">
    <property type="entry name" value="ACYL_COA_DH_1"/>
    <property type="match status" value="1"/>
</dbReference>
<evidence type="ECO:0000259" key="9">
    <source>
        <dbReference type="Pfam" id="PF00441"/>
    </source>
</evidence>
<evidence type="ECO:0000256" key="4">
    <source>
        <dbReference type="ARBA" id="ARBA00022827"/>
    </source>
</evidence>
<protein>
    <recommendedName>
        <fullName evidence="7">Cyclohex-1-ene-1-carbonyl-CoA dehydrogenase</fullName>
        <ecNumber evidence="6">1.3.8.10</ecNumber>
    </recommendedName>
</protein>
<feature type="domain" description="Acyl-CoA dehydrogenase/oxidase N-terminal" evidence="11">
    <location>
        <begin position="6"/>
        <end position="118"/>
    </location>
</feature>
<dbReference type="InterPro" id="IPR046373">
    <property type="entry name" value="Acyl-CoA_Oxase/DH_mid-dom_sf"/>
</dbReference>
<dbReference type="GO" id="GO:0050660">
    <property type="term" value="F:flavin adenine dinucleotide binding"/>
    <property type="evidence" value="ECO:0007669"/>
    <property type="project" value="InterPro"/>
</dbReference>
<dbReference type="FunFam" id="1.20.140.10:FF:000004">
    <property type="entry name" value="Acyl-CoA dehydrogenase FadE25"/>
    <property type="match status" value="1"/>
</dbReference>
<evidence type="ECO:0000256" key="7">
    <source>
        <dbReference type="ARBA" id="ARBA00072305"/>
    </source>
</evidence>
<name>A0A362XA81_9FLAO</name>
<dbReference type="InterPro" id="IPR006091">
    <property type="entry name" value="Acyl-CoA_Oxase/DH_mid-dom"/>
</dbReference>
<dbReference type="CDD" id="cd01158">
    <property type="entry name" value="SCAD_SBCAD"/>
    <property type="match status" value="1"/>
</dbReference>
<dbReference type="InterPro" id="IPR037069">
    <property type="entry name" value="AcylCoA_DH/ox_N_sf"/>
</dbReference>
<accession>A0A362XA81</accession>
<dbReference type="GO" id="GO:0003995">
    <property type="term" value="F:acyl-CoA dehydrogenase activity"/>
    <property type="evidence" value="ECO:0007669"/>
    <property type="project" value="InterPro"/>
</dbReference>
<sequence length="380" mass="41586">MNFNLSEEHKMIRDAARDFAQAELLPGVIERDNKQQFPDELVKKMGDLGFMGIMVDPKYGGSGLDTISYVLIMEELSKIDASASVIVSVNNSLVCYGLEAYGSEEQKQKYLTKLATGEYVGAFCLSEPEAGSDATSQKTTAIDKGDHYLINGTKNWITSGGRADVYLVIAQTDRDKGSHGINAFIIEKGTPGFDIGPKEDKLGIRGSDTHTLQFNDVKVPKENRIGVNGSGFRFAMKTLSGGRIGIAAQALGIAQGAYELAIKYSKQRKAFGTEICNHQAIAFKLADMYTEIEAARMLVMKAAADKDAGENYDKSSAMAKLYASKVAMEQTIEAVQIHGGNGFVKEYHVERLMRDAKITQIYEGTSEIQKIVISRSILRD</sequence>
<comment type="caution">
    <text evidence="12">The sequence shown here is derived from an EMBL/GenBank/DDBJ whole genome shotgun (WGS) entry which is preliminary data.</text>
</comment>
<feature type="domain" description="Acyl-CoA dehydrogenase/oxidase C-terminal" evidence="9">
    <location>
        <begin position="229"/>
        <end position="378"/>
    </location>
</feature>
<dbReference type="PIRSF" id="PIRSF016578">
    <property type="entry name" value="HsaA"/>
    <property type="match status" value="1"/>
</dbReference>
<reference evidence="12 13" key="1">
    <citation type="submission" date="2018-02" db="EMBL/GenBank/DDBJ databases">
        <title>Genomic Encyclopedia of Archaeal and Bacterial Type Strains, Phase II (KMG-II): from individual species to whole genera.</title>
        <authorList>
            <person name="Goeker M."/>
        </authorList>
    </citation>
    <scope>NUCLEOTIDE SEQUENCE [LARGE SCALE GENOMIC DNA]</scope>
    <source>
        <strain evidence="12 13">DSM 21165</strain>
    </source>
</reference>
<evidence type="ECO:0000256" key="8">
    <source>
        <dbReference type="RuleBase" id="RU362125"/>
    </source>
</evidence>
<dbReference type="InterPro" id="IPR013786">
    <property type="entry name" value="AcylCoA_DH/ox_N"/>
</dbReference>
<organism evidence="12 13">
    <name type="scientific">Jejuia pallidilutea</name>
    <dbReference type="NCBI Taxonomy" id="504487"/>
    <lineage>
        <taxon>Bacteria</taxon>
        <taxon>Pseudomonadati</taxon>
        <taxon>Bacteroidota</taxon>
        <taxon>Flavobacteriia</taxon>
        <taxon>Flavobacteriales</taxon>
        <taxon>Flavobacteriaceae</taxon>
        <taxon>Jejuia</taxon>
    </lineage>
</organism>
<dbReference type="Pfam" id="PF02770">
    <property type="entry name" value="Acyl-CoA_dh_M"/>
    <property type="match status" value="1"/>
</dbReference>
<dbReference type="InterPro" id="IPR009075">
    <property type="entry name" value="AcylCo_DH/oxidase_C"/>
</dbReference>
<evidence type="ECO:0000256" key="3">
    <source>
        <dbReference type="ARBA" id="ARBA00022630"/>
    </source>
</evidence>
<evidence type="ECO:0000259" key="10">
    <source>
        <dbReference type="Pfam" id="PF02770"/>
    </source>
</evidence>
<evidence type="ECO:0000256" key="2">
    <source>
        <dbReference type="ARBA" id="ARBA00009347"/>
    </source>
</evidence>
<keyword evidence="4 8" id="KW-0274">FAD</keyword>
<dbReference type="InterPro" id="IPR009100">
    <property type="entry name" value="AcylCoA_DH/oxidase_NM_dom_sf"/>
</dbReference>
<gene>
    <name evidence="12" type="ORF">CLV33_1072</name>
</gene>
<comment type="cofactor">
    <cofactor evidence="1 8">
        <name>FAD</name>
        <dbReference type="ChEBI" id="CHEBI:57692"/>
    </cofactor>
</comment>
<dbReference type="SUPFAM" id="SSF47203">
    <property type="entry name" value="Acyl-CoA dehydrogenase C-terminal domain-like"/>
    <property type="match status" value="1"/>
</dbReference>
<keyword evidence="3 8" id="KW-0285">Flavoprotein</keyword>
<dbReference type="FunFam" id="2.40.110.10:FF:000001">
    <property type="entry name" value="Acyl-CoA dehydrogenase, mitochondrial"/>
    <property type="match status" value="1"/>
</dbReference>
<dbReference type="Gene3D" id="2.40.110.10">
    <property type="entry name" value="Butyryl-CoA Dehydrogenase, subunit A, domain 2"/>
    <property type="match status" value="1"/>
</dbReference>
<evidence type="ECO:0000259" key="11">
    <source>
        <dbReference type="Pfam" id="PF02771"/>
    </source>
</evidence>
<dbReference type="InterPro" id="IPR036250">
    <property type="entry name" value="AcylCo_DH-like_C"/>
</dbReference>
<dbReference type="SUPFAM" id="SSF56645">
    <property type="entry name" value="Acyl-CoA dehydrogenase NM domain-like"/>
    <property type="match status" value="1"/>
</dbReference>
<dbReference type="FunFam" id="1.10.540.10:FF:000002">
    <property type="entry name" value="Acyl-CoA dehydrogenase FadE19"/>
    <property type="match status" value="1"/>
</dbReference>
<proteinExistence type="inferred from homology"/>
<dbReference type="Gene3D" id="1.20.140.10">
    <property type="entry name" value="Butyryl-CoA Dehydrogenase, subunit A, domain 3"/>
    <property type="match status" value="1"/>
</dbReference>
<evidence type="ECO:0000313" key="13">
    <source>
        <dbReference type="Proteomes" id="UP000251545"/>
    </source>
</evidence>
<keyword evidence="5 8" id="KW-0560">Oxidoreductase</keyword>
<dbReference type="PANTHER" id="PTHR43884:SF12">
    <property type="entry name" value="ISOVALERYL-COA DEHYDROGENASE, MITOCHONDRIAL-RELATED"/>
    <property type="match status" value="1"/>
</dbReference>